<dbReference type="InterPro" id="IPR002830">
    <property type="entry name" value="UbiD"/>
</dbReference>
<feature type="region of interest" description="Disordered" evidence="14">
    <location>
        <begin position="410"/>
        <end position="434"/>
    </location>
</feature>
<sequence>MGLRQLLADRGDATVLTESVDPRFELPALAAADESAPMVFEEVAGYPDVRGVSNLVSTRDLLADALGVERDGVIGAMSAAMDQPRALDDSVSPRFDAVVTDPDLDEHIPIPVFYDEHERQYFASSIVAVEDPETGVGNLSFHRMMYDGGDELVVRMVERHLHDIYSRTDGPLEVAIVMGVHPAVELAAATSFSPEMSELEMANALLDGDLAVTEIDGIRVPADAEVVLRATITKERREEGPFVDLSRTWDRTREQPVVSVSDLYMREDPYVRIIVPGRTEHAHLMGVPQEPRIYTIVENTIPTVQSVVLTPGGCSWLHGVVQIDKRQAGDPKNAGMAALAGHPSMKKVTVVDADVDPADPQQVEWAEATRMQPDRDITTIEHAKGSSLDPSQDYETGVLTKWIVDATIPADRDPADFREVPVPEADEIDVDDYR</sequence>
<dbReference type="NCBIfam" id="TIGR00148">
    <property type="entry name" value="UbiD family decarboxylase"/>
    <property type="match status" value="1"/>
</dbReference>
<keyword evidence="6" id="KW-0210">Decarboxylase</keyword>
<comment type="cofactor">
    <cofactor evidence="1">
        <name>Mn(2+)</name>
        <dbReference type="ChEBI" id="CHEBI:29035"/>
    </cofactor>
</comment>
<keyword evidence="19" id="KW-1185">Reference proteome</keyword>
<evidence type="ECO:0000256" key="14">
    <source>
        <dbReference type="SAM" id="MobiDB-lite"/>
    </source>
</evidence>
<keyword evidence="7" id="KW-0464">Manganese</keyword>
<evidence type="ECO:0000256" key="10">
    <source>
        <dbReference type="ARBA" id="ARBA00049583"/>
    </source>
</evidence>
<dbReference type="InterPro" id="IPR048304">
    <property type="entry name" value="UbiD_Rift_dom"/>
</dbReference>
<evidence type="ECO:0000256" key="12">
    <source>
        <dbReference type="ARBA" id="ARBA00049754"/>
    </source>
</evidence>
<dbReference type="Gene3D" id="3.40.1670.10">
    <property type="entry name" value="UbiD C-terminal domain-like"/>
    <property type="match status" value="1"/>
</dbReference>
<dbReference type="InterPro" id="IPR049381">
    <property type="entry name" value="UbiD-like_C"/>
</dbReference>
<evidence type="ECO:0000256" key="5">
    <source>
        <dbReference type="ARBA" id="ARBA00022643"/>
    </source>
</evidence>
<dbReference type="FunFam" id="3.40.1670.10:FF:000003">
    <property type="entry name" value="Phenolic acid decarboxylase"/>
    <property type="match status" value="1"/>
</dbReference>
<evidence type="ECO:0000256" key="1">
    <source>
        <dbReference type="ARBA" id="ARBA00001936"/>
    </source>
</evidence>
<dbReference type="EC" id="4.1.1.126" evidence="11"/>
<dbReference type="Pfam" id="PF20695">
    <property type="entry name" value="UbiD_N"/>
    <property type="match status" value="1"/>
</dbReference>
<dbReference type="Proteomes" id="UP000069906">
    <property type="component" value="Chromosome"/>
</dbReference>
<comment type="similarity">
    <text evidence="3">Belongs to the UbiD family.</text>
</comment>
<proteinExistence type="inferred from homology"/>
<evidence type="ECO:0000256" key="4">
    <source>
        <dbReference type="ARBA" id="ARBA00022630"/>
    </source>
</evidence>
<dbReference type="GO" id="GO:0016831">
    <property type="term" value="F:carboxy-lyase activity"/>
    <property type="evidence" value="ECO:0007669"/>
    <property type="project" value="UniProtKB-KW"/>
</dbReference>
<comment type="pathway">
    <text evidence="2">Isoprenoid biosynthesis; isopentenyl diphosphate biosynthesis via mevalonate pathway.</text>
</comment>
<dbReference type="KEGG" id="hsu:HLASF_0829"/>
<keyword evidence="6" id="KW-0456">Lyase</keyword>
<reference evidence="18 19" key="1">
    <citation type="journal article" date="2015" name="ISME J.">
        <title>Elemental sulfur and acetate can support life of a novel strictly anaerobic haloarchaeon.</title>
        <authorList>
            <person name="Sorokin D.Y."/>
            <person name="Kublanov I.V."/>
            <person name="Gavrilov S.N."/>
            <person name="Rojo D."/>
            <person name="Roman P."/>
            <person name="Golyshin P.N."/>
            <person name="Slepak V.Z."/>
            <person name="Smedile F."/>
            <person name="Ferrer M."/>
            <person name="Messina E."/>
            <person name="La Cono V."/>
            <person name="Yakimov M.M."/>
        </authorList>
    </citation>
    <scope>NUCLEOTIDE SEQUENCE [LARGE SCALE GENOMIC DNA]</scope>
    <source>
        <strain evidence="18 19">HSR2</strain>
    </source>
</reference>
<dbReference type="GeneID" id="25159018"/>
<evidence type="ECO:0000256" key="9">
    <source>
        <dbReference type="ARBA" id="ARBA00049054"/>
    </source>
</evidence>
<dbReference type="InterPro" id="IPR049383">
    <property type="entry name" value="UbiD-like_N"/>
</dbReference>
<gene>
    <name evidence="18" type="primary">ubiD</name>
    <name evidence="18" type="ORF">HLASF_0829</name>
</gene>
<dbReference type="GO" id="GO:0005737">
    <property type="term" value="C:cytoplasm"/>
    <property type="evidence" value="ECO:0007669"/>
    <property type="project" value="TreeGrafter"/>
</dbReference>
<feature type="domain" description="3-octaprenyl-4-hydroxybenzoate carboxy-lyase-like C-terminal" evidence="17">
    <location>
        <begin position="283"/>
        <end position="406"/>
    </location>
</feature>
<keyword evidence="5" id="KW-0288">FMN</keyword>
<keyword evidence="4" id="KW-0285">Flavoprotein</keyword>
<evidence type="ECO:0000313" key="19">
    <source>
        <dbReference type="Proteomes" id="UP000069906"/>
    </source>
</evidence>
<dbReference type="PATRIC" id="fig|1604004.4.peg.865"/>
<evidence type="ECO:0000259" key="16">
    <source>
        <dbReference type="Pfam" id="PF20695"/>
    </source>
</evidence>
<dbReference type="Pfam" id="PF01977">
    <property type="entry name" value="UbiD"/>
    <property type="match status" value="1"/>
</dbReference>
<comment type="cofactor">
    <cofactor evidence="13">
        <name>prenylated FMN</name>
        <dbReference type="ChEBI" id="CHEBI:87746"/>
    </cofactor>
</comment>
<organism evidence="18 19">
    <name type="scientific">Halanaeroarchaeum sulfurireducens</name>
    <dbReference type="NCBI Taxonomy" id="1604004"/>
    <lineage>
        <taxon>Archaea</taxon>
        <taxon>Methanobacteriati</taxon>
        <taxon>Methanobacteriota</taxon>
        <taxon>Stenosarchaea group</taxon>
        <taxon>Halobacteria</taxon>
        <taxon>Halobacteriales</taxon>
        <taxon>Halobacteriaceae</taxon>
        <taxon>Halanaeroarchaeum</taxon>
    </lineage>
</organism>
<feature type="domain" description="3-octaprenyl-4-hydroxybenzoate carboxy-lyase-like N-terminal" evidence="16">
    <location>
        <begin position="6"/>
        <end position="76"/>
    </location>
</feature>
<feature type="compositionally biased region" description="Basic and acidic residues" evidence="14">
    <location>
        <begin position="410"/>
        <end position="421"/>
    </location>
</feature>
<accession>A0A0F7PDA1</accession>
<dbReference type="EMBL" id="CP008874">
    <property type="protein sequence ID" value="AKH97323.1"/>
    <property type="molecule type" value="Genomic_DNA"/>
</dbReference>
<evidence type="ECO:0000256" key="6">
    <source>
        <dbReference type="ARBA" id="ARBA00022793"/>
    </source>
</evidence>
<evidence type="ECO:0000256" key="11">
    <source>
        <dbReference type="ARBA" id="ARBA00049727"/>
    </source>
</evidence>
<dbReference type="Pfam" id="PF20696">
    <property type="entry name" value="UbiD_C"/>
    <property type="match status" value="1"/>
</dbReference>
<dbReference type="PANTHER" id="PTHR30108:SF21">
    <property type="entry name" value="4-HYDROXYBENZOATE DECARBOXYLASE"/>
    <property type="match status" value="1"/>
</dbReference>
<comment type="function">
    <text evidence="10">Catalyzes the conversion of trans-anhydromevalonate 5-phosphate (tAHMP) into isopentenyl phosphate. Involved in the archaeal mevalonate (MVA) pathway, which provides fundamental precursors for isoprenoid biosynthesis, such as isopentenyl diphosphate (IPP) and dimethylallyl diphosphate (DMAPP).</text>
</comment>
<dbReference type="RefSeq" id="WP_050048103.1">
    <property type="nucleotide sequence ID" value="NZ_CP008874.1"/>
</dbReference>
<protein>
    <recommendedName>
        <fullName evidence="12">Anhydromevalonate phosphate decarboxylase</fullName>
        <ecNumber evidence="11">4.1.1.126</ecNumber>
    </recommendedName>
</protein>
<feature type="domain" description="3-octaprenyl-4-hydroxybenzoate carboxy-lyase-like Rift-related" evidence="15">
    <location>
        <begin position="100"/>
        <end position="278"/>
    </location>
</feature>
<dbReference type="GO" id="GO:0008299">
    <property type="term" value="P:isoprenoid biosynthetic process"/>
    <property type="evidence" value="ECO:0007669"/>
    <property type="project" value="UniProtKB-KW"/>
</dbReference>
<evidence type="ECO:0000259" key="15">
    <source>
        <dbReference type="Pfam" id="PF01977"/>
    </source>
</evidence>
<evidence type="ECO:0000259" key="17">
    <source>
        <dbReference type="Pfam" id="PF20696"/>
    </source>
</evidence>
<dbReference type="SUPFAM" id="SSF143968">
    <property type="entry name" value="UbiD C-terminal domain-like"/>
    <property type="match status" value="1"/>
</dbReference>
<dbReference type="HOGENOM" id="CLU_023348_5_1_2"/>
<evidence type="ECO:0000313" key="18">
    <source>
        <dbReference type="EMBL" id="AKH97323.1"/>
    </source>
</evidence>
<evidence type="ECO:0000256" key="13">
    <source>
        <dbReference type="ARBA" id="ARBA00049936"/>
    </source>
</evidence>
<dbReference type="SUPFAM" id="SSF50475">
    <property type="entry name" value="FMN-binding split barrel"/>
    <property type="match status" value="1"/>
</dbReference>
<name>A0A0F7PDA1_9EURY</name>
<dbReference type="AlphaFoldDB" id="A0A0F7PDA1"/>
<evidence type="ECO:0000256" key="3">
    <source>
        <dbReference type="ARBA" id="ARBA00010021"/>
    </source>
</evidence>
<dbReference type="OrthoDB" id="8480at2157"/>
<dbReference type="PANTHER" id="PTHR30108">
    <property type="entry name" value="3-OCTAPRENYL-4-HYDROXYBENZOATE CARBOXY-LYASE-RELATED"/>
    <property type="match status" value="1"/>
</dbReference>
<evidence type="ECO:0000256" key="7">
    <source>
        <dbReference type="ARBA" id="ARBA00023211"/>
    </source>
</evidence>
<evidence type="ECO:0000256" key="2">
    <source>
        <dbReference type="ARBA" id="ARBA00005092"/>
    </source>
</evidence>
<evidence type="ECO:0000256" key="8">
    <source>
        <dbReference type="ARBA" id="ARBA00023229"/>
    </source>
</evidence>
<comment type="catalytic activity">
    <reaction evidence="9">
        <text>(2E)-3-methyl-5-phosphooxypent-2-enoate + H(+) = isopentenyl phosphate + CO2</text>
        <dbReference type="Rhea" id="RHEA:78971"/>
        <dbReference type="ChEBI" id="CHEBI:15378"/>
        <dbReference type="ChEBI" id="CHEBI:16526"/>
        <dbReference type="ChEBI" id="CHEBI:65078"/>
        <dbReference type="ChEBI" id="CHEBI:229665"/>
        <dbReference type="EC" id="4.1.1.126"/>
    </reaction>
    <physiologicalReaction direction="left-to-right" evidence="9">
        <dbReference type="Rhea" id="RHEA:78972"/>
    </physiologicalReaction>
</comment>
<feature type="compositionally biased region" description="Acidic residues" evidence="14">
    <location>
        <begin position="424"/>
        <end position="434"/>
    </location>
</feature>
<keyword evidence="8" id="KW-0414">Isoprene biosynthesis</keyword>